<dbReference type="NCBIfam" id="NF038065">
    <property type="entry name" value="Pr6Pr"/>
    <property type="match status" value="1"/>
</dbReference>
<feature type="transmembrane region" description="Helical" evidence="1">
    <location>
        <begin position="188"/>
        <end position="208"/>
    </location>
</feature>
<dbReference type="EMBL" id="JACCCU010000001">
    <property type="protein sequence ID" value="NYF88862.1"/>
    <property type="molecule type" value="Genomic_DNA"/>
</dbReference>
<organism evidence="2 3">
    <name type="scientific">Tunturiibacter lichenicola</name>
    <dbReference type="NCBI Taxonomy" id="2051959"/>
    <lineage>
        <taxon>Bacteria</taxon>
        <taxon>Pseudomonadati</taxon>
        <taxon>Acidobacteriota</taxon>
        <taxon>Terriglobia</taxon>
        <taxon>Terriglobales</taxon>
        <taxon>Acidobacteriaceae</taxon>
        <taxon>Tunturiibacter</taxon>
    </lineage>
</organism>
<evidence type="ECO:0000256" key="1">
    <source>
        <dbReference type="SAM" id="Phobius"/>
    </source>
</evidence>
<evidence type="ECO:0000313" key="2">
    <source>
        <dbReference type="EMBL" id="NYF88862.1"/>
    </source>
</evidence>
<comment type="caution">
    <text evidence="2">The sequence shown here is derived from an EMBL/GenBank/DDBJ whole genome shotgun (WGS) entry which is preliminary data.</text>
</comment>
<dbReference type="AlphaFoldDB" id="A0A852VH52"/>
<reference evidence="2 3" key="1">
    <citation type="submission" date="2020-07" db="EMBL/GenBank/DDBJ databases">
        <title>Genomic Encyclopedia of Type Strains, Phase IV (KMG-V): Genome sequencing to study the core and pangenomes of soil and plant-associated prokaryotes.</title>
        <authorList>
            <person name="Whitman W."/>
        </authorList>
    </citation>
    <scope>NUCLEOTIDE SEQUENCE [LARGE SCALE GENOMIC DNA]</scope>
    <source>
        <strain evidence="2 3">M8UP22</strain>
    </source>
</reference>
<feature type="transmembrane region" description="Helical" evidence="1">
    <location>
        <begin position="145"/>
        <end position="168"/>
    </location>
</feature>
<dbReference type="Proteomes" id="UP000564385">
    <property type="component" value="Unassembled WGS sequence"/>
</dbReference>
<name>A0A852VH52_9BACT</name>
<feature type="transmembrane region" description="Helical" evidence="1">
    <location>
        <begin position="117"/>
        <end position="133"/>
    </location>
</feature>
<feature type="transmembrane region" description="Helical" evidence="1">
    <location>
        <begin position="40"/>
        <end position="64"/>
    </location>
</feature>
<keyword evidence="1" id="KW-0472">Membrane</keyword>
<gene>
    <name evidence="2" type="ORF">HDF08_000929</name>
</gene>
<accession>A0A852VH52</accession>
<protein>
    <recommendedName>
        <fullName evidence="4">FAR-17a/AIG1-like protein</fullName>
    </recommendedName>
</protein>
<proteinExistence type="predicted"/>
<feature type="transmembrane region" description="Helical" evidence="1">
    <location>
        <begin position="85"/>
        <end position="105"/>
    </location>
</feature>
<dbReference type="InterPro" id="IPR049713">
    <property type="entry name" value="Pr6Pr-like"/>
</dbReference>
<evidence type="ECO:0000313" key="3">
    <source>
        <dbReference type="Proteomes" id="UP000564385"/>
    </source>
</evidence>
<keyword evidence="1" id="KW-0812">Transmembrane</keyword>
<keyword evidence="1" id="KW-1133">Transmembrane helix</keyword>
<evidence type="ECO:0008006" key="4">
    <source>
        <dbReference type="Google" id="ProtNLM"/>
    </source>
</evidence>
<sequence length="218" mass="23901">MAKTGTLKQASLILIAVIAWLAVLIQIVSAAKGTVADGRSLILGVVNTLSYFTILTNLLVAMVTTACFLRGDADSLLTRPSTQSAVALYIFVVGLIYTLLLRAIWSPTGLNAVLDTALHDVTPVLYVLYWFFFVPKGTLRWNLPLLWLVYPLLYVAYCILRGALTGFYPYHFADVTILGYPRALLNTALLLLGFWILGLLLVGIDHLLGKSRTDPAKT</sequence>